<dbReference type="GO" id="GO:0003676">
    <property type="term" value="F:nucleic acid binding"/>
    <property type="evidence" value="ECO:0007669"/>
    <property type="project" value="InterPro"/>
</dbReference>
<dbReference type="InterPro" id="IPR050951">
    <property type="entry name" value="Retrovirus_Pol_polyprotein"/>
</dbReference>
<dbReference type="PANTHER" id="PTHR37984">
    <property type="entry name" value="PROTEIN CBG26694"/>
    <property type="match status" value="1"/>
</dbReference>
<dbReference type="Gene3D" id="3.30.420.10">
    <property type="entry name" value="Ribonuclease H-like superfamily/Ribonuclease H"/>
    <property type="match status" value="1"/>
</dbReference>
<evidence type="ECO:0000313" key="4">
    <source>
        <dbReference type="Proteomes" id="UP000735302"/>
    </source>
</evidence>
<accession>A0AAV4B4N4</accession>
<dbReference type="GO" id="GO:0015074">
    <property type="term" value="P:DNA integration"/>
    <property type="evidence" value="ECO:0007669"/>
    <property type="project" value="InterPro"/>
</dbReference>
<gene>
    <name evidence="3" type="ORF">PoB_004024300</name>
</gene>
<organism evidence="3 4">
    <name type="scientific">Plakobranchus ocellatus</name>
    <dbReference type="NCBI Taxonomy" id="259542"/>
    <lineage>
        <taxon>Eukaryota</taxon>
        <taxon>Metazoa</taxon>
        <taxon>Spiralia</taxon>
        <taxon>Lophotrochozoa</taxon>
        <taxon>Mollusca</taxon>
        <taxon>Gastropoda</taxon>
        <taxon>Heterobranchia</taxon>
        <taxon>Euthyneura</taxon>
        <taxon>Panpulmonata</taxon>
        <taxon>Sacoglossa</taxon>
        <taxon>Placobranchoidea</taxon>
        <taxon>Plakobranchidae</taxon>
        <taxon>Plakobranchus</taxon>
    </lineage>
</organism>
<feature type="domain" description="Integrase catalytic" evidence="2">
    <location>
        <begin position="61"/>
        <end position="133"/>
    </location>
</feature>
<protein>
    <submittedName>
        <fullName evidence="3">Pol polyprotein</fullName>
    </submittedName>
</protein>
<dbReference type="Proteomes" id="UP000735302">
    <property type="component" value="Unassembled WGS sequence"/>
</dbReference>
<comment type="caution">
    <text evidence="3">The sequence shown here is derived from an EMBL/GenBank/DDBJ whole genome shotgun (WGS) entry which is preliminary data.</text>
</comment>
<sequence length="418" mass="47521">MKSFSASDKHLEEIKKEQDKDKILSQVKEFLQNRLASKCKERQSTQEILDCPVDRDGFFTKTTTSSVIEHSKSIFAKYGISETLILDNGPQFASKEFAQFTQNYGISHKTSSPLQPESNGEAERAVRTIKDLFCKASDPYIMLLNYRATPLQQERSPAELLIGRQLRTKLPVHSDCYKPDWSYLKIFNKMDGKIKQKQKSNYDRRHRAKPLTKLHQGQCIWITKPKHQELSSQSRSNKAIQGPTSSKHHGGSREEIESSCVEETTLLHLRVPVQLCHQLHQHCLDLHLGSRWNLILAQTKKIYMEVGTPVTNQFYLACPEGEMYGLNQGAERFEADVASKLRPETDIPGLYLTGQDVMTCGFTSALMMGLLTAGQVLHRNLYSDLLKLRKTLNASNSNKREAETTTMVSNGIRSKKDK</sequence>
<dbReference type="InterPro" id="IPR036397">
    <property type="entry name" value="RNaseH_sf"/>
</dbReference>
<dbReference type="SUPFAM" id="SSF53098">
    <property type="entry name" value="Ribonuclease H-like"/>
    <property type="match status" value="1"/>
</dbReference>
<feature type="compositionally biased region" description="Polar residues" evidence="1">
    <location>
        <begin position="230"/>
        <end position="245"/>
    </location>
</feature>
<evidence type="ECO:0000256" key="1">
    <source>
        <dbReference type="SAM" id="MobiDB-lite"/>
    </source>
</evidence>
<dbReference type="PROSITE" id="PS50994">
    <property type="entry name" value="INTEGRASE"/>
    <property type="match status" value="1"/>
</dbReference>
<dbReference type="InterPro" id="IPR001584">
    <property type="entry name" value="Integrase_cat-core"/>
</dbReference>
<reference evidence="3 4" key="1">
    <citation type="journal article" date="2021" name="Elife">
        <title>Chloroplast acquisition without the gene transfer in kleptoplastic sea slugs, Plakobranchus ocellatus.</title>
        <authorList>
            <person name="Maeda T."/>
            <person name="Takahashi S."/>
            <person name="Yoshida T."/>
            <person name="Shimamura S."/>
            <person name="Takaki Y."/>
            <person name="Nagai Y."/>
            <person name="Toyoda A."/>
            <person name="Suzuki Y."/>
            <person name="Arimoto A."/>
            <person name="Ishii H."/>
            <person name="Satoh N."/>
            <person name="Nishiyama T."/>
            <person name="Hasebe M."/>
            <person name="Maruyama T."/>
            <person name="Minagawa J."/>
            <person name="Obokata J."/>
            <person name="Shigenobu S."/>
        </authorList>
    </citation>
    <scope>NUCLEOTIDE SEQUENCE [LARGE SCALE GENOMIC DNA]</scope>
</reference>
<dbReference type="InterPro" id="IPR012337">
    <property type="entry name" value="RNaseH-like_sf"/>
</dbReference>
<evidence type="ECO:0000259" key="2">
    <source>
        <dbReference type="PROSITE" id="PS50994"/>
    </source>
</evidence>
<feature type="region of interest" description="Disordered" evidence="1">
    <location>
        <begin position="397"/>
        <end position="418"/>
    </location>
</feature>
<feature type="region of interest" description="Disordered" evidence="1">
    <location>
        <begin position="227"/>
        <end position="255"/>
    </location>
</feature>
<dbReference type="EMBL" id="BLXT01004499">
    <property type="protein sequence ID" value="GFO13738.1"/>
    <property type="molecule type" value="Genomic_DNA"/>
</dbReference>
<dbReference type="Pfam" id="PF00665">
    <property type="entry name" value="rve"/>
    <property type="match status" value="1"/>
</dbReference>
<evidence type="ECO:0000313" key="3">
    <source>
        <dbReference type="EMBL" id="GFO13738.1"/>
    </source>
</evidence>
<dbReference type="PANTHER" id="PTHR37984:SF9">
    <property type="entry name" value="INTEGRASE CATALYTIC DOMAIN-CONTAINING PROTEIN"/>
    <property type="match status" value="1"/>
</dbReference>
<keyword evidence="4" id="KW-1185">Reference proteome</keyword>
<proteinExistence type="predicted"/>
<dbReference type="AlphaFoldDB" id="A0AAV4B4N4"/>
<name>A0AAV4B4N4_9GAST</name>